<evidence type="ECO:0000313" key="1">
    <source>
        <dbReference type="EMBL" id="NQV66127.1"/>
    </source>
</evidence>
<reference evidence="1" key="1">
    <citation type="submission" date="2020-05" db="EMBL/GenBank/DDBJ databases">
        <title>Sulfur intermediates as new biogeochemical hubs in an aquatic model microbial ecosystem.</title>
        <authorList>
            <person name="Vigneron A."/>
        </authorList>
    </citation>
    <scope>NUCLEOTIDE SEQUENCE</scope>
    <source>
        <strain evidence="1">Bin.250</strain>
    </source>
</reference>
<dbReference type="Gene3D" id="1.20.1290.10">
    <property type="entry name" value="AhpD-like"/>
    <property type="match status" value="1"/>
</dbReference>
<protein>
    <submittedName>
        <fullName evidence="1">Uncharacterized protein</fullName>
    </submittedName>
</protein>
<gene>
    <name evidence="1" type="ORF">HQ497_12265</name>
</gene>
<dbReference type="AlphaFoldDB" id="A0A972W0L7"/>
<evidence type="ECO:0000313" key="2">
    <source>
        <dbReference type="Proteomes" id="UP000754644"/>
    </source>
</evidence>
<accession>A0A972W0L7</accession>
<proteinExistence type="predicted"/>
<dbReference type="Proteomes" id="UP000754644">
    <property type="component" value="Unassembled WGS sequence"/>
</dbReference>
<name>A0A972W0L7_9GAMM</name>
<sequence length="79" mass="8902">MSRITLKQDHELDEATLKNVKAIEAAGGDSSLARGLAHWQSFFNDYFKFYGPARQGRSIDEALIELVRLKVARANNCFT</sequence>
<dbReference type="InterPro" id="IPR029032">
    <property type="entry name" value="AhpD-like"/>
</dbReference>
<dbReference type="SUPFAM" id="SSF69118">
    <property type="entry name" value="AhpD-like"/>
    <property type="match status" value="1"/>
</dbReference>
<dbReference type="EMBL" id="JABMOJ010000463">
    <property type="protein sequence ID" value="NQV66127.1"/>
    <property type="molecule type" value="Genomic_DNA"/>
</dbReference>
<comment type="caution">
    <text evidence="1">The sequence shown here is derived from an EMBL/GenBank/DDBJ whole genome shotgun (WGS) entry which is preliminary data.</text>
</comment>
<organism evidence="1 2">
    <name type="scientific">SAR86 cluster bacterium</name>
    <dbReference type="NCBI Taxonomy" id="2030880"/>
    <lineage>
        <taxon>Bacteria</taxon>
        <taxon>Pseudomonadati</taxon>
        <taxon>Pseudomonadota</taxon>
        <taxon>Gammaproteobacteria</taxon>
        <taxon>SAR86 cluster</taxon>
    </lineage>
</organism>